<reference evidence="2 3" key="1">
    <citation type="submission" date="2023-07" db="EMBL/GenBank/DDBJ databases">
        <title>Sequencing the genomes of 1000 actinobacteria strains.</title>
        <authorList>
            <person name="Klenk H.-P."/>
        </authorList>
    </citation>
    <scope>NUCLEOTIDE SEQUENCE [LARGE SCALE GENOMIC DNA]</scope>
    <source>
        <strain evidence="2 3">DSM 44710</strain>
    </source>
</reference>
<evidence type="ECO:0000259" key="1">
    <source>
        <dbReference type="Pfam" id="PF13625"/>
    </source>
</evidence>
<proteinExistence type="predicted"/>
<evidence type="ECO:0000313" key="3">
    <source>
        <dbReference type="Proteomes" id="UP001240984"/>
    </source>
</evidence>
<evidence type="ECO:0000313" key="2">
    <source>
        <dbReference type="EMBL" id="MDP9799557.1"/>
    </source>
</evidence>
<comment type="caution">
    <text evidence="2">The sequence shown here is derived from an EMBL/GenBank/DDBJ whole genome shotgun (WGS) entry which is preliminary data.</text>
</comment>
<organism evidence="2 3">
    <name type="scientific">Catenuloplanes nepalensis</name>
    <dbReference type="NCBI Taxonomy" id="587533"/>
    <lineage>
        <taxon>Bacteria</taxon>
        <taxon>Bacillati</taxon>
        <taxon>Actinomycetota</taxon>
        <taxon>Actinomycetes</taxon>
        <taxon>Micromonosporales</taxon>
        <taxon>Micromonosporaceae</taxon>
        <taxon>Catenuloplanes</taxon>
    </lineage>
</organism>
<feature type="domain" description="Helicase XPB/Ssl2 N-terminal" evidence="1">
    <location>
        <begin position="512"/>
        <end position="630"/>
    </location>
</feature>
<accession>A0ABT9N784</accession>
<sequence>MASPLVRWLAGRSPEQLAGILLQRPDSVHATSGTRPAAPPADLPALAERLQRPGALQAALHIQPQPSHELLGLLVHLGRRHRPVPRATLAHHLGLRAGDPALTGALDRLTGAALVWPDQNDALHLPGELARSFPQPLGLGADAARLYRETPAERLRQIAVALGRPDPGPRRDDAYAAVRAALADAPMVRELADGAPPETRDLLHAMAAGLPVATPDPARSAAQDWAVSRGLLAFSGWRLEMPAEVATALRGPGWTPPFTPEPPLPAPVPVAADAVARESAAAAHAAVQAVTALLDALAGTPAAALRSGGVGTRELTRLGKAVGAPPAEARFWLVLAHAAGLVEAVHDRAVGYGMDPVHYGVTEAHRRWQRLSPARRLTALLRHWPALAPAALAAHRGGFGPAGAALTPHPVDAVAPRLKAGLLDLLAGLPEGAGLPAPFAAGPAVGWHRPLDRPLIGDRDELVVRLWEEARLCGVIAHGTLTPLGRALLRADDAGLDRIAGELLPDAVTTALFQNDLTVVVPGIPAADLAALLDACADRESRGNAGTWRFTAGSVRRALDDGHRAEDLRAALAAAGTLPQALDYLITDVARRHGHVRVRPAGCVLHTDDPALVAEILSTRGLAALNLTAVAPTVLVSPAGVAETLAVLRAAGFAPAAEDATGGPLIRRPAVTGDEDPEPEPWIAAPVRQGAPARQAAPEFTPDDALQLAKLLLTATDGAPADPVEEARLRIAALRPRSRPADEEIALHAERLGTADRDTLAACVRERRSVYIEYVNAGGRRYTRLVEPVAVDGEFLVGWVPPLPEEVSFALGRIVSVTPE</sequence>
<gene>
    <name evidence="2" type="ORF">J2S43_008069</name>
</gene>
<name>A0ABT9N784_9ACTN</name>
<dbReference type="Proteomes" id="UP001240984">
    <property type="component" value="Unassembled WGS sequence"/>
</dbReference>
<dbReference type="RefSeq" id="WP_306838496.1">
    <property type="nucleotide sequence ID" value="NZ_JAUSRA010000001.1"/>
</dbReference>
<keyword evidence="3" id="KW-1185">Reference proteome</keyword>
<dbReference type="EMBL" id="JAUSRA010000001">
    <property type="protein sequence ID" value="MDP9799557.1"/>
    <property type="molecule type" value="Genomic_DNA"/>
</dbReference>
<dbReference type="Pfam" id="PF13625">
    <property type="entry name" value="Helicase_C_3"/>
    <property type="match status" value="1"/>
</dbReference>
<protein>
    <recommendedName>
        <fullName evidence="1">Helicase XPB/Ssl2 N-terminal domain-containing protein</fullName>
    </recommendedName>
</protein>
<dbReference type="InterPro" id="IPR032830">
    <property type="entry name" value="XPB/Ssl2_N"/>
</dbReference>